<protein>
    <submittedName>
        <fullName evidence="2">Uncharacterized protein</fullName>
    </submittedName>
</protein>
<reference evidence="2" key="1">
    <citation type="submission" date="2015-04" db="UniProtKB">
        <authorList>
            <consortium name="EnsemblPlants"/>
        </authorList>
    </citation>
    <scope>IDENTIFICATION</scope>
    <source>
        <strain evidence="2">SL10</strain>
    </source>
</reference>
<dbReference type="EnsemblPlants" id="ONIVA10G13180.2">
    <property type="protein sequence ID" value="ONIVA10G13180.2"/>
    <property type="gene ID" value="ONIVA10G13180"/>
</dbReference>
<evidence type="ECO:0000256" key="1">
    <source>
        <dbReference type="SAM" id="MobiDB-lite"/>
    </source>
</evidence>
<sequence>MQKAAIAIGASLPASSGEHHKPTVEEGGTASASRRVVTCSRSRRWRKADPCRRVLLLSTSGRCGRTEEWFCATVHCMATGDRSEVMNRSLQKYDIHFQK</sequence>
<name>A0A0E0ITH4_ORYNI</name>
<accession>A0A0E0ITH4</accession>
<dbReference type="Proteomes" id="UP000006591">
    <property type="component" value="Chromosome 10"/>
</dbReference>
<dbReference type="AlphaFoldDB" id="A0A0E0ITH4"/>
<dbReference type="HOGENOM" id="CLU_2444313_0_0_1"/>
<evidence type="ECO:0000313" key="2">
    <source>
        <dbReference type="EnsemblPlants" id="ONIVA10G13180.2"/>
    </source>
</evidence>
<dbReference type="Gramene" id="ONIVA10G13180.2">
    <property type="protein sequence ID" value="ONIVA10G13180.2"/>
    <property type="gene ID" value="ONIVA10G13180"/>
</dbReference>
<evidence type="ECO:0000313" key="3">
    <source>
        <dbReference type="Proteomes" id="UP000006591"/>
    </source>
</evidence>
<feature type="region of interest" description="Disordered" evidence="1">
    <location>
        <begin position="1"/>
        <end position="33"/>
    </location>
</feature>
<keyword evidence="3" id="KW-1185">Reference proteome</keyword>
<proteinExistence type="predicted"/>
<organism evidence="2">
    <name type="scientific">Oryza nivara</name>
    <name type="common">Indian wild rice</name>
    <name type="synonym">Oryza sativa f. spontanea</name>
    <dbReference type="NCBI Taxonomy" id="4536"/>
    <lineage>
        <taxon>Eukaryota</taxon>
        <taxon>Viridiplantae</taxon>
        <taxon>Streptophyta</taxon>
        <taxon>Embryophyta</taxon>
        <taxon>Tracheophyta</taxon>
        <taxon>Spermatophyta</taxon>
        <taxon>Magnoliopsida</taxon>
        <taxon>Liliopsida</taxon>
        <taxon>Poales</taxon>
        <taxon>Poaceae</taxon>
        <taxon>BOP clade</taxon>
        <taxon>Oryzoideae</taxon>
        <taxon>Oryzeae</taxon>
        <taxon>Oryzinae</taxon>
        <taxon>Oryza</taxon>
    </lineage>
</organism>
<reference evidence="2" key="2">
    <citation type="submission" date="2018-04" db="EMBL/GenBank/DDBJ databases">
        <title>OnivRS2 (Oryza nivara Reference Sequence Version 2).</title>
        <authorList>
            <person name="Zhang J."/>
            <person name="Kudrna D."/>
            <person name="Lee S."/>
            <person name="Talag J."/>
            <person name="Rajasekar S."/>
            <person name="Welchert J."/>
            <person name="Hsing Y.-I."/>
            <person name="Wing R.A."/>
        </authorList>
    </citation>
    <scope>NUCLEOTIDE SEQUENCE [LARGE SCALE GENOMIC DNA]</scope>
</reference>